<dbReference type="Proteomes" id="UP001054902">
    <property type="component" value="Unassembled WGS sequence"/>
</dbReference>
<evidence type="ECO:0000313" key="1">
    <source>
        <dbReference type="EMBL" id="GFH62116.1"/>
    </source>
</evidence>
<dbReference type="EMBL" id="BLLK01000078">
    <property type="protein sequence ID" value="GFH62116.1"/>
    <property type="molecule type" value="Genomic_DNA"/>
</dbReference>
<organism evidence="1 2">
    <name type="scientific">Chaetoceros tenuissimus</name>
    <dbReference type="NCBI Taxonomy" id="426638"/>
    <lineage>
        <taxon>Eukaryota</taxon>
        <taxon>Sar</taxon>
        <taxon>Stramenopiles</taxon>
        <taxon>Ochrophyta</taxon>
        <taxon>Bacillariophyta</taxon>
        <taxon>Coscinodiscophyceae</taxon>
        <taxon>Chaetocerotophycidae</taxon>
        <taxon>Chaetocerotales</taxon>
        <taxon>Chaetocerotaceae</taxon>
        <taxon>Chaetoceros</taxon>
    </lineage>
</organism>
<reference evidence="1 2" key="1">
    <citation type="journal article" date="2021" name="Sci. Rep.">
        <title>The genome of the diatom Chaetoceros tenuissimus carries an ancient integrated fragment of an extant virus.</title>
        <authorList>
            <person name="Hongo Y."/>
            <person name="Kimura K."/>
            <person name="Takaki Y."/>
            <person name="Yoshida Y."/>
            <person name="Baba S."/>
            <person name="Kobayashi G."/>
            <person name="Nagasaki K."/>
            <person name="Hano T."/>
            <person name="Tomaru Y."/>
        </authorList>
    </citation>
    <scope>NUCLEOTIDE SEQUENCE [LARGE SCALE GENOMIC DNA]</scope>
    <source>
        <strain evidence="1 2">NIES-3715</strain>
    </source>
</reference>
<sequence>MRRNQTGLILYLNSDQIIWNLKRQATVNSRSEFVALGIASELIISMRYKLRMMGVPIEGPTHVFCDNKAVYKNSSDNLSDILTKSLSAHIRKRLRSLIMYIRN</sequence>
<proteinExistence type="predicted"/>
<dbReference type="AlphaFoldDB" id="A0AAD3HG62"/>
<protein>
    <recommendedName>
        <fullName evidence="3">Reverse transcriptase Ty1/copia-type domain-containing protein</fullName>
    </recommendedName>
</protein>
<evidence type="ECO:0000313" key="2">
    <source>
        <dbReference type="Proteomes" id="UP001054902"/>
    </source>
</evidence>
<gene>
    <name evidence="1" type="ORF">CTEN210_18592</name>
</gene>
<accession>A0AAD3HG62</accession>
<name>A0AAD3HG62_9STRA</name>
<comment type="caution">
    <text evidence="1">The sequence shown here is derived from an EMBL/GenBank/DDBJ whole genome shotgun (WGS) entry which is preliminary data.</text>
</comment>
<evidence type="ECO:0008006" key="3">
    <source>
        <dbReference type="Google" id="ProtNLM"/>
    </source>
</evidence>
<keyword evidence="2" id="KW-1185">Reference proteome</keyword>